<feature type="compositionally biased region" description="Polar residues" evidence="8">
    <location>
        <begin position="559"/>
        <end position="573"/>
    </location>
</feature>
<name>A0A2T9YUT3_9FUNG</name>
<evidence type="ECO:0000256" key="4">
    <source>
        <dbReference type="ARBA" id="ARBA00022670"/>
    </source>
</evidence>
<dbReference type="InterPro" id="IPR028889">
    <property type="entry name" value="USP"/>
</dbReference>
<dbReference type="EMBL" id="MBFR01000040">
    <property type="protein sequence ID" value="PVU96105.1"/>
    <property type="molecule type" value="Genomic_DNA"/>
</dbReference>
<evidence type="ECO:0000313" key="11">
    <source>
        <dbReference type="Proteomes" id="UP000245383"/>
    </source>
</evidence>
<evidence type="ECO:0000256" key="8">
    <source>
        <dbReference type="SAM" id="MobiDB-lite"/>
    </source>
</evidence>
<evidence type="ECO:0000256" key="1">
    <source>
        <dbReference type="ARBA" id="ARBA00000707"/>
    </source>
</evidence>
<accession>A0A2T9YUT3</accession>
<gene>
    <name evidence="10" type="ORF">BB561_001383</name>
</gene>
<dbReference type="GO" id="GO:0006508">
    <property type="term" value="P:proteolysis"/>
    <property type="evidence" value="ECO:0007669"/>
    <property type="project" value="UniProtKB-KW"/>
</dbReference>
<proteinExistence type="inferred from homology"/>
<keyword evidence="6" id="KW-0378">Hydrolase</keyword>
<keyword evidence="11" id="KW-1185">Reference proteome</keyword>
<reference evidence="10 11" key="1">
    <citation type="journal article" date="2018" name="MBio">
        <title>Comparative Genomics Reveals the Core Gene Toolbox for the Fungus-Insect Symbiosis.</title>
        <authorList>
            <person name="Wang Y."/>
            <person name="Stata M."/>
            <person name="Wang W."/>
            <person name="Stajich J.E."/>
            <person name="White M.M."/>
            <person name="Moncalvo J.M."/>
        </authorList>
    </citation>
    <scope>NUCLEOTIDE SEQUENCE [LARGE SCALE GENOMIC DNA]</scope>
    <source>
        <strain evidence="10 11">SWE-8-4</strain>
    </source>
</reference>
<dbReference type="InterPro" id="IPR018200">
    <property type="entry name" value="USP_CS"/>
</dbReference>
<evidence type="ECO:0000256" key="2">
    <source>
        <dbReference type="ARBA" id="ARBA00009085"/>
    </source>
</evidence>
<dbReference type="OrthoDB" id="292964at2759"/>
<dbReference type="PANTHER" id="PTHR21646:SF24">
    <property type="entry name" value="UBIQUITIN CARBOXYL-TERMINAL HYDROLASE"/>
    <property type="match status" value="1"/>
</dbReference>
<sequence>MNISASILVKLGIVYTQLVKKLIQWANPEHIEFLEYYADILQAVTQTNVEEFETNLSSNKNYIFVKKLVDESINLFTLNISKNGHSNINNSKFPGVGRTLAGVGPILSSPAIIEGYNLKKKDELNLGFSQSLKNFEKKAINKHLTPLLTQLVENQTSILADNNKLNIDASTVENVESSNTYEEQNPNADGEQTANLNINPVDLLNGLVSLDSGDTIICSLKFDILEQLYIEFKSKTKERIDFDEIFEWERLPTFSFSMFTISDGSDSNECDEIRDMRCYRYKKLLELDFIERINIKDFNKWKKLCDIGDYLEEKNDEIQMPETLSLYDCFSEFIKKEQLSEQDSWYCSGCKEFSQAIKKLDLWRLPEILIIHLKRFDHLREWSKKLDTFVDFPLEGLDLNFLISNNKYFSEESQHKADFLGPNSVYDLYATCNHYGGYGGGHYTASALHSGTNEWYNYNDSNVTHISDPLKEVVTTSAYVLFYRLRSANSTKHTPGELSEIPIFSENQSLLNQILPYERLLMKKTPASLKIFELVKNHIISKDTYLNIYSKLEDKSEGTNRVNQTDSQRNSDPSVLPIYDLKTQNVDPNTGNKTLAVMNKSSLNINTSDSLFEIDTLYEKLENEDEEMCTASSANSVRDFSGLKHQQDFFSGKEPSNDSNSISKKLNLTSDNIHIDAREVLFLNSNSHSKNYNNSKVQNEDDTETDLSLSILSTKLHNKALQVLSKSKSNLSLSTDNWSINQTVTGKLMGSSACDPTSSLPNCTVLSPVQLFRSKSTNSKIYQEGINAFINSDSSHLNNKHKSRSKTKHIP</sequence>
<keyword evidence="7" id="KW-0788">Thiol protease</keyword>
<evidence type="ECO:0000256" key="3">
    <source>
        <dbReference type="ARBA" id="ARBA00012759"/>
    </source>
</evidence>
<dbReference type="Proteomes" id="UP000245383">
    <property type="component" value="Unassembled WGS sequence"/>
</dbReference>
<dbReference type="EC" id="3.4.19.12" evidence="3"/>
<comment type="catalytic activity">
    <reaction evidence="1">
        <text>Thiol-dependent hydrolysis of ester, thioester, amide, peptide and isopeptide bonds formed by the C-terminal Gly of ubiquitin (a 76-residue protein attached to proteins as an intracellular targeting signal).</text>
        <dbReference type="EC" id="3.4.19.12"/>
    </reaction>
</comment>
<evidence type="ECO:0000256" key="5">
    <source>
        <dbReference type="ARBA" id="ARBA00022786"/>
    </source>
</evidence>
<dbReference type="GO" id="GO:0016579">
    <property type="term" value="P:protein deubiquitination"/>
    <property type="evidence" value="ECO:0007669"/>
    <property type="project" value="InterPro"/>
</dbReference>
<dbReference type="GO" id="GO:0004843">
    <property type="term" value="F:cysteine-type deubiquitinase activity"/>
    <property type="evidence" value="ECO:0007669"/>
    <property type="project" value="UniProtKB-EC"/>
</dbReference>
<comment type="caution">
    <text evidence="10">The sequence shown here is derived from an EMBL/GenBank/DDBJ whole genome shotgun (WGS) entry which is preliminary data.</text>
</comment>
<keyword evidence="4" id="KW-0645">Protease</keyword>
<dbReference type="InterPro" id="IPR050185">
    <property type="entry name" value="Ub_carboxyl-term_hydrolase"/>
</dbReference>
<feature type="region of interest" description="Disordered" evidence="8">
    <location>
        <begin position="556"/>
        <end position="575"/>
    </location>
</feature>
<keyword evidence="5" id="KW-0833">Ubl conjugation pathway</keyword>
<evidence type="ECO:0000256" key="6">
    <source>
        <dbReference type="ARBA" id="ARBA00022801"/>
    </source>
</evidence>
<dbReference type="AlphaFoldDB" id="A0A2T9YUT3"/>
<dbReference type="PANTHER" id="PTHR21646">
    <property type="entry name" value="UBIQUITIN CARBOXYL-TERMINAL HYDROLASE"/>
    <property type="match status" value="1"/>
</dbReference>
<evidence type="ECO:0000313" key="10">
    <source>
        <dbReference type="EMBL" id="PVU96105.1"/>
    </source>
</evidence>
<dbReference type="InterPro" id="IPR001394">
    <property type="entry name" value="Peptidase_C19_UCH"/>
</dbReference>
<dbReference type="SUPFAM" id="SSF54001">
    <property type="entry name" value="Cysteine proteinases"/>
    <property type="match status" value="1"/>
</dbReference>
<dbReference type="Pfam" id="PF00443">
    <property type="entry name" value="UCH"/>
    <property type="match status" value="1"/>
</dbReference>
<dbReference type="STRING" id="133385.A0A2T9YUT3"/>
<organism evidence="10 11">
    <name type="scientific">Smittium simulii</name>
    <dbReference type="NCBI Taxonomy" id="133385"/>
    <lineage>
        <taxon>Eukaryota</taxon>
        <taxon>Fungi</taxon>
        <taxon>Fungi incertae sedis</taxon>
        <taxon>Zoopagomycota</taxon>
        <taxon>Kickxellomycotina</taxon>
        <taxon>Harpellomycetes</taxon>
        <taxon>Harpellales</taxon>
        <taxon>Legeriomycetaceae</taxon>
        <taxon>Smittium</taxon>
    </lineage>
</organism>
<evidence type="ECO:0000256" key="7">
    <source>
        <dbReference type="ARBA" id="ARBA00022807"/>
    </source>
</evidence>
<evidence type="ECO:0000259" key="9">
    <source>
        <dbReference type="PROSITE" id="PS50235"/>
    </source>
</evidence>
<dbReference type="InterPro" id="IPR038765">
    <property type="entry name" value="Papain-like_cys_pep_sf"/>
</dbReference>
<protein>
    <recommendedName>
        <fullName evidence="3">ubiquitinyl hydrolase 1</fullName>
        <ecNumber evidence="3">3.4.19.12</ecNumber>
    </recommendedName>
</protein>
<dbReference type="PROSITE" id="PS00973">
    <property type="entry name" value="USP_2"/>
    <property type="match status" value="1"/>
</dbReference>
<feature type="domain" description="USP" evidence="9">
    <location>
        <begin position="205"/>
        <end position="486"/>
    </location>
</feature>
<dbReference type="Gene3D" id="3.90.70.10">
    <property type="entry name" value="Cysteine proteinases"/>
    <property type="match status" value="1"/>
</dbReference>
<dbReference type="PROSITE" id="PS50235">
    <property type="entry name" value="USP_3"/>
    <property type="match status" value="1"/>
</dbReference>
<comment type="similarity">
    <text evidence="2">Belongs to the peptidase C19 family.</text>
</comment>